<keyword evidence="2" id="KW-1185">Reference proteome</keyword>
<reference evidence="1 2" key="1">
    <citation type="submission" date="2024-06" db="EMBL/GenBank/DDBJ databases">
        <title>The Natural Products Discovery Center: Release of the First 8490 Sequenced Strains for Exploring Actinobacteria Biosynthetic Diversity.</title>
        <authorList>
            <person name="Kalkreuter E."/>
            <person name="Kautsar S.A."/>
            <person name="Yang D."/>
            <person name="Bader C.D."/>
            <person name="Teijaro C.N."/>
            <person name="Fluegel L."/>
            <person name="Davis C.M."/>
            <person name="Simpson J.R."/>
            <person name="Lauterbach L."/>
            <person name="Steele A.D."/>
            <person name="Gui C."/>
            <person name="Meng S."/>
            <person name="Li G."/>
            <person name="Viehrig K."/>
            <person name="Ye F."/>
            <person name="Su P."/>
            <person name="Kiefer A.F."/>
            <person name="Nichols A."/>
            <person name="Cepeda A.J."/>
            <person name="Yan W."/>
            <person name="Fan B."/>
            <person name="Jiang Y."/>
            <person name="Adhikari A."/>
            <person name="Zheng C.-J."/>
            <person name="Schuster L."/>
            <person name="Cowan T.M."/>
            <person name="Smanski M.J."/>
            <person name="Chevrette M.G."/>
            <person name="De Carvalho L.P.S."/>
            <person name="Shen B."/>
        </authorList>
    </citation>
    <scope>NUCLEOTIDE SEQUENCE [LARGE SCALE GENOMIC DNA]</scope>
    <source>
        <strain evidence="1 2">NPDC048946</strain>
    </source>
</reference>
<dbReference type="Proteomes" id="UP001551482">
    <property type="component" value="Unassembled WGS sequence"/>
</dbReference>
<sequence>MRLLRDLATAPRPGTPHADARWVWYAVAALDCVPALRPASALLITGGLAAAPALRPGHRRVQAGELAGAGLYAVSLAERLRGRSGPGRIWALGGLALLGRPGRTLAH</sequence>
<organism evidence="1 2">
    <name type="scientific">Streptodolium elevatio</name>
    <dbReference type="NCBI Taxonomy" id="3157996"/>
    <lineage>
        <taxon>Bacteria</taxon>
        <taxon>Bacillati</taxon>
        <taxon>Actinomycetota</taxon>
        <taxon>Actinomycetes</taxon>
        <taxon>Kitasatosporales</taxon>
        <taxon>Streptomycetaceae</taxon>
        <taxon>Streptodolium</taxon>
    </lineage>
</organism>
<evidence type="ECO:0000313" key="1">
    <source>
        <dbReference type="EMBL" id="MEU8139649.1"/>
    </source>
</evidence>
<evidence type="ECO:0000313" key="2">
    <source>
        <dbReference type="Proteomes" id="UP001551482"/>
    </source>
</evidence>
<accession>A0ABV3DV64</accession>
<dbReference type="RefSeq" id="WP_358363878.1">
    <property type="nucleotide sequence ID" value="NZ_JBEZFP010000189.1"/>
</dbReference>
<protein>
    <submittedName>
        <fullName evidence="1">Uncharacterized protein</fullName>
    </submittedName>
</protein>
<name>A0ABV3DV64_9ACTN</name>
<proteinExistence type="predicted"/>
<dbReference type="EMBL" id="JBEZFP010000189">
    <property type="protein sequence ID" value="MEU8139649.1"/>
    <property type="molecule type" value="Genomic_DNA"/>
</dbReference>
<gene>
    <name evidence="1" type="ORF">AB0C36_39925</name>
</gene>
<comment type="caution">
    <text evidence="1">The sequence shown here is derived from an EMBL/GenBank/DDBJ whole genome shotgun (WGS) entry which is preliminary data.</text>
</comment>